<dbReference type="SMART" id="SM00367">
    <property type="entry name" value="LRR_CC"/>
    <property type="match status" value="5"/>
</dbReference>
<dbReference type="GO" id="GO:0031146">
    <property type="term" value="P:SCF-dependent proteasomal ubiquitin-dependent protein catabolic process"/>
    <property type="evidence" value="ECO:0007669"/>
    <property type="project" value="TreeGrafter"/>
</dbReference>
<organism evidence="1 2">
    <name type="scientific">Toxocara canis</name>
    <name type="common">Canine roundworm</name>
    <dbReference type="NCBI Taxonomy" id="6265"/>
    <lineage>
        <taxon>Eukaryota</taxon>
        <taxon>Metazoa</taxon>
        <taxon>Ecdysozoa</taxon>
        <taxon>Nematoda</taxon>
        <taxon>Chromadorea</taxon>
        <taxon>Rhabditida</taxon>
        <taxon>Spirurina</taxon>
        <taxon>Ascaridomorpha</taxon>
        <taxon>Ascaridoidea</taxon>
        <taxon>Toxocaridae</taxon>
        <taxon>Toxocara</taxon>
    </lineage>
</organism>
<evidence type="ECO:0000313" key="1">
    <source>
        <dbReference type="EMBL" id="KHN86327.1"/>
    </source>
</evidence>
<evidence type="ECO:0000313" key="2">
    <source>
        <dbReference type="Proteomes" id="UP000031036"/>
    </source>
</evidence>
<dbReference type="AlphaFoldDB" id="A0A0B2VYE6"/>
<dbReference type="OMA" id="HIGYIQK"/>
<dbReference type="Gene3D" id="1.20.1280.50">
    <property type="match status" value="1"/>
</dbReference>
<dbReference type="GO" id="GO:0019005">
    <property type="term" value="C:SCF ubiquitin ligase complex"/>
    <property type="evidence" value="ECO:0007669"/>
    <property type="project" value="TreeGrafter"/>
</dbReference>
<reference evidence="1 2" key="1">
    <citation type="submission" date="2014-11" db="EMBL/GenBank/DDBJ databases">
        <title>Genetic blueprint of the zoonotic pathogen Toxocara canis.</title>
        <authorList>
            <person name="Zhu X.-Q."/>
            <person name="Korhonen P.K."/>
            <person name="Cai H."/>
            <person name="Young N.D."/>
            <person name="Nejsum P."/>
            <person name="von Samson-Himmelstjerna G."/>
            <person name="Boag P.R."/>
            <person name="Tan P."/>
            <person name="Li Q."/>
            <person name="Min J."/>
            <person name="Yang Y."/>
            <person name="Wang X."/>
            <person name="Fang X."/>
            <person name="Hall R.S."/>
            <person name="Hofmann A."/>
            <person name="Sternberg P.W."/>
            <person name="Jex A.R."/>
            <person name="Gasser R.B."/>
        </authorList>
    </citation>
    <scope>NUCLEOTIDE SEQUENCE [LARGE SCALE GENOMIC DNA]</scope>
    <source>
        <strain evidence="1">PN_DK_2014</strain>
    </source>
</reference>
<comment type="caution">
    <text evidence="1">The sequence shown here is derived from an EMBL/GenBank/DDBJ whole genome shotgun (WGS) entry which is preliminary data.</text>
</comment>
<dbReference type="Proteomes" id="UP000031036">
    <property type="component" value="Unassembled WGS sequence"/>
</dbReference>
<proteinExistence type="predicted"/>
<keyword evidence="2" id="KW-1185">Reference proteome</keyword>
<sequence>MTADVLNTDCLIRVFQNLAFFDRVRLERVCCKWFNVLQMNACYSNVTELNVADFLTTNSGNYYQQESLSFAPTVVGIVKRCGCYVHSISFGQRWQKISQPIIETIAVYCTRLRELDLGCVILNADISPLLEKTAENLEVFSLEETSWVRNEDGDKVHNYFCKMKRLHKLNIRRAMFNLDLLYGLPECLQSLEMSGAHKFAAESFNEFLATHPNLEELGICPLPVSDGLTLEYISNLPVLDDLQIGFIQKEPHDFPMQSLALCVSLRALHIQNCNALTTHALRLMLDSLINLRSLRIIKCAKVFDYSSLSLCRRLESLTISNTIQLSDDDLIQLAAHKSLRSLTIQRCINVTNASIMAILRNCTLSEITLENCEQIGDETLYSLASCQHVIYIIAVQGCCAVTSKGVAALALLKHIDSLRELDVSHNRNIDDMAILSLHNGLEMKRRQKARSSEKECEMNMVKHDSNDINPKLTVYVFKTSVSTKVEERVSDLMTLTN</sequence>
<dbReference type="Gene3D" id="3.80.10.10">
    <property type="entry name" value="Ribonuclease Inhibitor"/>
    <property type="match status" value="1"/>
</dbReference>
<dbReference type="SUPFAM" id="SSF52047">
    <property type="entry name" value="RNI-like"/>
    <property type="match status" value="1"/>
</dbReference>
<dbReference type="InterPro" id="IPR006553">
    <property type="entry name" value="Leu-rich_rpt_Cys-con_subtyp"/>
</dbReference>
<dbReference type="OrthoDB" id="10257471at2759"/>
<gene>
    <name evidence="1" type="primary">C02F5.7</name>
    <name evidence="1" type="ORF">Tcan_18996</name>
</gene>
<dbReference type="EMBL" id="JPKZ01000632">
    <property type="protein sequence ID" value="KHN86327.1"/>
    <property type="molecule type" value="Genomic_DNA"/>
</dbReference>
<dbReference type="STRING" id="6265.A0A0B2VYE6"/>
<name>A0A0B2VYE6_TOXCA</name>
<accession>A0A0B2VYE6</accession>
<protein>
    <submittedName>
        <fullName evidence="1">Putative F-box/LRR-repeat protein C02F5.7</fullName>
    </submittedName>
</protein>
<dbReference type="InterPro" id="IPR032675">
    <property type="entry name" value="LRR_dom_sf"/>
</dbReference>
<dbReference type="PANTHER" id="PTHR13318">
    <property type="entry name" value="PARTNER OF PAIRED, ISOFORM B-RELATED"/>
    <property type="match status" value="1"/>
</dbReference>